<organism evidence="2 3">
    <name type="scientific">Marasmius tenuissimus</name>
    <dbReference type="NCBI Taxonomy" id="585030"/>
    <lineage>
        <taxon>Eukaryota</taxon>
        <taxon>Fungi</taxon>
        <taxon>Dikarya</taxon>
        <taxon>Basidiomycota</taxon>
        <taxon>Agaricomycotina</taxon>
        <taxon>Agaricomycetes</taxon>
        <taxon>Agaricomycetidae</taxon>
        <taxon>Agaricales</taxon>
        <taxon>Marasmiineae</taxon>
        <taxon>Marasmiaceae</taxon>
        <taxon>Marasmius</taxon>
    </lineage>
</organism>
<evidence type="ECO:0000313" key="2">
    <source>
        <dbReference type="EMBL" id="KAL0058840.1"/>
    </source>
</evidence>
<feature type="region of interest" description="Disordered" evidence="1">
    <location>
        <begin position="43"/>
        <end position="76"/>
    </location>
</feature>
<accession>A0ABR2ZBX1</accession>
<dbReference type="Proteomes" id="UP001437256">
    <property type="component" value="Unassembled WGS sequence"/>
</dbReference>
<comment type="caution">
    <text evidence="2">The sequence shown here is derived from an EMBL/GenBank/DDBJ whole genome shotgun (WGS) entry which is preliminary data.</text>
</comment>
<keyword evidence="3" id="KW-1185">Reference proteome</keyword>
<protein>
    <submittedName>
        <fullName evidence="2">Uncharacterized protein</fullName>
    </submittedName>
</protein>
<proteinExistence type="predicted"/>
<evidence type="ECO:0000313" key="3">
    <source>
        <dbReference type="Proteomes" id="UP001437256"/>
    </source>
</evidence>
<gene>
    <name evidence="2" type="ORF">AAF712_014467</name>
</gene>
<sequence length="163" mass="18531">MLSMLSMFHKTNELPFGLEPPTDYVHPGVAGLQKQRSQLHIAHDNISPPPVRGSTPAPDPAAPVDPDADAWNPGVSQEPSGVIIPTAQINRWKSTHQTHHEFYELDWAMADLVSFQVKLHGTIPTFKDRKYTYNSKSSTWHSVYFRKAHNPDIRKLTLDWQRI</sequence>
<dbReference type="EMBL" id="JBBXMP010000271">
    <property type="protein sequence ID" value="KAL0058840.1"/>
    <property type="molecule type" value="Genomic_DNA"/>
</dbReference>
<reference evidence="2 3" key="1">
    <citation type="submission" date="2024-05" db="EMBL/GenBank/DDBJ databases">
        <title>A draft genome resource for the thread blight pathogen Marasmius tenuissimus strain MS-2.</title>
        <authorList>
            <person name="Yulfo-Soto G.E."/>
            <person name="Baruah I.K."/>
            <person name="Amoako-Attah I."/>
            <person name="Bukari Y."/>
            <person name="Meinhardt L.W."/>
            <person name="Bailey B.A."/>
            <person name="Cohen S.P."/>
        </authorList>
    </citation>
    <scope>NUCLEOTIDE SEQUENCE [LARGE SCALE GENOMIC DNA]</scope>
    <source>
        <strain evidence="2 3">MS-2</strain>
    </source>
</reference>
<feature type="compositionally biased region" description="Pro residues" evidence="1">
    <location>
        <begin position="47"/>
        <end position="63"/>
    </location>
</feature>
<evidence type="ECO:0000256" key="1">
    <source>
        <dbReference type="SAM" id="MobiDB-lite"/>
    </source>
</evidence>
<name>A0ABR2ZBX1_9AGAR</name>